<dbReference type="Proteomes" id="UP000320209">
    <property type="component" value="Unassembled WGS sequence"/>
</dbReference>
<organism evidence="1 2">
    <name type="scientific">Nocardioides albertanoniae</name>
    <dbReference type="NCBI Taxonomy" id="1175486"/>
    <lineage>
        <taxon>Bacteria</taxon>
        <taxon>Bacillati</taxon>
        <taxon>Actinomycetota</taxon>
        <taxon>Actinomycetes</taxon>
        <taxon>Propionibacteriales</taxon>
        <taxon>Nocardioidaceae</taxon>
        <taxon>Nocardioides</taxon>
    </lineage>
</organism>
<sequence length="119" mass="12710">MRAGHEVADGVVVQLAEGERDKMTMVVRNIENLLAALEPRCSIELVAHAAGLSAVTTGSPVSEEVLGLISRGVRVDACGNTMQRHGVARDRLLSGVSVVESGIAHLVVRQREGWAYVRP</sequence>
<dbReference type="Gene3D" id="3.40.1260.10">
    <property type="entry name" value="DsrEFH-like"/>
    <property type="match status" value="1"/>
</dbReference>
<dbReference type="InterPro" id="IPR003787">
    <property type="entry name" value="Sulphur_relay_DsrE/F-like"/>
</dbReference>
<proteinExistence type="predicted"/>
<dbReference type="Pfam" id="PF02635">
    <property type="entry name" value="DsrE"/>
    <property type="match status" value="1"/>
</dbReference>
<comment type="caution">
    <text evidence="1">The sequence shown here is derived from an EMBL/GenBank/DDBJ whole genome shotgun (WGS) entry which is preliminary data.</text>
</comment>
<dbReference type="SUPFAM" id="SSF75169">
    <property type="entry name" value="DsrEFH-like"/>
    <property type="match status" value="1"/>
</dbReference>
<protein>
    <submittedName>
        <fullName evidence="1">Uncharacterized protein</fullName>
    </submittedName>
</protein>
<dbReference type="PANTHER" id="PTHR37691:SF1">
    <property type="entry name" value="BLR3518 PROTEIN"/>
    <property type="match status" value="1"/>
</dbReference>
<accession>A0A543AD54</accession>
<dbReference type="PANTHER" id="PTHR37691">
    <property type="entry name" value="BLR3518 PROTEIN"/>
    <property type="match status" value="1"/>
</dbReference>
<dbReference type="RefSeq" id="WP_008362746.1">
    <property type="nucleotide sequence ID" value="NZ_VFOV01000001.1"/>
</dbReference>
<reference evidence="1 2" key="1">
    <citation type="submission" date="2019-06" db="EMBL/GenBank/DDBJ databases">
        <title>Sequencing the genomes of 1000 actinobacteria strains.</title>
        <authorList>
            <person name="Klenk H.-P."/>
        </authorList>
    </citation>
    <scope>NUCLEOTIDE SEQUENCE [LARGE SCALE GENOMIC DNA]</scope>
    <source>
        <strain evidence="1 2">DSM 25218</strain>
    </source>
</reference>
<evidence type="ECO:0000313" key="1">
    <source>
        <dbReference type="EMBL" id="TQL70436.1"/>
    </source>
</evidence>
<dbReference type="InterPro" id="IPR027396">
    <property type="entry name" value="DsrEFH-like"/>
</dbReference>
<name>A0A543AD54_9ACTN</name>
<dbReference type="OrthoDB" id="5113984at2"/>
<keyword evidence="2" id="KW-1185">Reference proteome</keyword>
<evidence type="ECO:0000313" key="2">
    <source>
        <dbReference type="Proteomes" id="UP000320209"/>
    </source>
</evidence>
<gene>
    <name evidence="1" type="ORF">FB381_4369</name>
</gene>
<dbReference type="AlphaFoldDB" id="A0A543AD54"/>
<dbReference type="EMBL" id="VFOV01000001">
    <property type="protein sequence ID" value="TQL70436.1"/>
    <property type="molecule type" value="Genomic_DNA"/>
</dbReference>